<keyword evidence="11" id="KW-1185">Reference proteome</keyword>
<protein>
    <recommendedName>
        <fullName evidence="7">ABC3 transporter permease C-terminal domain-containing protein</fullName>
    </recommendedName>
</protein>
<dbReference type="Proteomes" id="UP000075221">
    <property type="component" value="Chromosome"/>
</dbReference>
<feature type="transmembrane region" description="Helical" evidence="6">
    <location>
        <begin position="716"/>
        <end position="743"/>
    </location>
</feature>
<evidence type="ECO:0000256" key="4">
    <source>
        <dbReference type="ARBA" id="ARBA00022989"/>
    </source>
</evidence>
<keyword evidence="2" id="KW-1003">Cell membrane</keyword>
<feature type="transmembrane region" description="Helical" evidence="6">
    <location>
        <begin position="355"/>
        <end position="378"/>
    </location>
</feature>
<feature type="domain" description="ABC3 transporter permease C-terminal" evidence="7">
    <location>
        <begin position="271"/>
        <end position="377"/>
    </location>
</feature>
<dbReference type="EMBL" id="CP014352">
    <property type="protein sequence ID" value="AMS06606.1"/>
    <property type="molecule type" value="Genomic_DNA"/>
</dbReference>
<dbReference type="Proteomes" id="UP000178666">
    <property type="component" value="Chromosome"/>
</dbReference>
<dbReference type="GO" id="GO:0005886">
    <property type="term" value="C:plasma membrane"/>
    <property type="evidence" value="ECO:0007669"/>
    <property type="project" value="UniProtKB-SubCell"/>
</dbReference>
<name>A0AAC8YH67_9ACTN</name>
<reference evidence="9 11" key="1">
    <citation type="journal article" date="2016" name="Plant Dis.">
        <title>Improved production of propionic acid using genome shuffling.</title>
        <authorList>
            <person name="Luna-Flores C.H."/>
            <person name="Palfreyman R.W."/>
            <person name="Kromer J.O."/>
            <person name="Nielsen L.K."/>
            <person name="Marcellin E."/>
        </authorList>
    </citation>
    <scope>NUCLEOTIDE SEQUENCE [LARGE SCALE GENOMIC DNA]</scope>
    <source>
        <strain evidence="9 11">F3E8</strain>
    </source>
</reference>
<feature type="transmembrane region" description="Helical" evidence="6">
    <location>
        <begin position="763"/>
        <end position="782"/>
    </location>
</feature>
<sequence length="795" mass="85228">MPHHLYLRYIRSDLRRNRAVTLCLALVLTLSAFLMAGGAIMMERLAGSVGQIFTVAKPPHFLQMHQGALDRPALYRFSVDHPEIEAWQISEMIGFDGQAITWQRPGGGGGDLSASLIDNLFVTQNRQFDFLLNTADDTVPRPAAGEVRVPVAYQQQFGLRAGDRLRIRTGSGTTSLRITGFVRDAQMASSMSSAIRFLVSPADFQRLSASGGGIPESIVEYRLRDTAGIGNLQRDYEADPALPRNGQAVTLVMIRLVNMVSDGLVAIALVFASLLLIVIAMLNVRLLIRATLEDEIHEIATMRTIGLPARDISSLYGLRYGILTLAGCLVGGALAIPAVGAMTAPMRATFADPPITWITVAAPLLALTVVLGIVMWLCRATLRRVRRIDIVDALVHGSTGPRKGRRRGTAPRSRLAGARPGRLWARLALAELRDERGRWVLLPVVFGLTTVLVTVPANVLATFQSPRFGTYMGAPSSDMRADIGSAAASGEPADDAHARLRSRLAGDTRVSATHDYAQLLYQTYGEDGWETIRIEVGDYSHTTMVFLSGAAPSAGQIALSALNADKYGLSVGEPISVRRDDRSQPLTVSGIYQDVTSGGYTAKMQGAITAGADRWTVYIDLDPGADPVSLARQYNAAVPGASVIPMLEYVTQTFSYATDALRTASLVTLGLGLAASALITALFLRLRLARSRAGLATLSSIGFPSTELRAQLWLKAVLAVTIGVAAGSIIAATLAGPAVSALLSGLGTGITRLTLLPNPWISYLAYPLLLLTAGALATWVTARQIRDGRPLRWLS</sequence>
<evidence type="ECO:0000256" key="1">
    <source>
        <dbReference type="ARBA" id="ARBA00004651"/>
    </source>
</evidence>
<proteinExistence type="predicted"/>
<dbReference type="EMBL" id="CP015970">
    <property type="protein sequence ID" value="AOZ45393.1"/>
    <property type="molecule type" value="Genomic_DNA"/>
</dbReference>
<feature type="transmembrane region" description="Helical" evidence="6">
    <location>
        <begin position="320"/>
        <end position="343"/>
    </location>
</feature>
<dbReference type="InterPro" id="IPR003838">
    <property type="entry name" value="ABC3_permease_C"/>
</dbReference>
<evidence type="ECO:0000313" key="8">
    <source>
        <dbReference type="EMBL" id="AMS06606.1"/>
    </source>
</evidence>
<evidence type="ECO:0000256" key="3">
    <source>
        <dbReference type="ARBA" id="ARBA00022692"/>
    </source>
</evidence>
<evidence type="ECO:0000313" key="9">
    <source>
        <dbReference type="EMBL" id="AOZ45393.1"/>
    </source>
</evidence>
<evidence type="ECO:0000256" key="5">
    <source>
        <dbReference type="ARBA" id="ARBA00023136"/>
    </source>
</evidence>
<gene>
    <name evidence="9" type="ORF">A8L58_00270</name>
    <name evidence="8" type="ORF">AXH35_15335</name>
</gene>
<keyword evidence="3 6" id="KW-0812">Transmembrane</keyword>
<feature type="transmembrane region" description="Helical" evidence="6">
    <location>
        <begin position="664"/>
        <end position="684"/>
    </location>
</feature>
<dbReference type="AlphaFoldDB" id="A0AAC8YH67"/>
<evidence type="ECO:0000256" key="2">
    <source>
        <dbReference type="ARBA" id="ARBA00022475"/>
    </source>
</evidence>
<accession>A0AAC8YH67</accession>
<keyword evidence="5 6" id="KW-0472">Membrane</keyword>
<evidence type="ECO:0000259" key="7">
    <source>
        <dbReference type="Pfam" id="PF02687"/>
    </source>
</evidence>
<reference evidence="8 10" key="2">
    <citation type="submission" date="2016-02" db="EMBL/GenBank/DDBJ databases">
        <title>Complete Genome Sequence of Propionibacterium acidipropionici ATCC 55737.</title>
        <authorList>
            <person name="Luna Flores C.H."/>
            <person name="Nielsen L.K."/>
            <person name="Marcellin E."/>
        </authorList>
    </citation>
    <scope>NUCLEOTIDE SEQUENCE [LARGE SCALE GENOMIC DNA]</scope>
    <source>
        <strain evidence="8 10">ATCC 55737</strain>
    </source>
</reference>
<dbReference type="PANTHER" id="PTHR30287">
    <property type="entry name" value="MEMBRANE COMPONENT OF PREDICTED ABC SUPERFAMILY METABOLITE UPTAKE TRANSPORTER"/>
    <property type="match status" value="1"/>
</dbReference>
<dbReference type="RefSeq" id="WP_062820410.1">
    <property type="nucleotide sequence ID" value="NZ_CP014352.1"/>
</dbReference>
<feature type="transmembrane region" description="Helical" evidence="6">
    <location>
        <begin position="263"/>
        <end position="282"/>
    </location>
</feature>
<evidence type="ECO:0000256" key="6">
    <source>
        <dbReference type="SAM" id="Phobius"/>
    </source>
</evidence>
<dbReference type="PANTHER" id="PTHR30287:SF2">
    <property type="entry name" value="BLL1001 PROTEIN"/>
    <property type="match status" value="1"/>
</dbReference>
<evidence type="ECO:0000313" key="11">
    <source>
        <dbReference type="Proteomes" id="UP000178666"/>
    </source>
</evidence>
<dbReference type="InterPro" id="IPR038766">
    <property type="entry name" value="Membrane_comp_ABC_pdt"/>
</dbReference>
<feature type="domain" description="ABC3 transporter permease C-terminal" evidence="7">
    <location>
        <begin position="669"/>
        <end position="786"/>
    </location>
</feature>
<keyword evidence="4 6" id="KW-1133">Transmembrane helix</keyword>
<dbReference type="Pfam" id="PF02687">
    <property type="entry name" value="FtsX"/>
    <property type="match status" value="2"/>
</dbReference>
<comment type="subcellular location">
    <subcellularLocation>
        <location evidence="1">Cell membrane</location>
        <topology evidence="1">Multi-pass membrane protein</topology>
    </subcellularLocation>
</comment>
<organism evidence="8 10">
    <name type="scientific">Acidipropionibacterium acidipropionici</name>
    <dbReference type="NCBI Taxonomy" id="1748"/>
    <lineage>
        <taxon>Bacteria</taxon>
        <taxon>Bacillati</taxon>
        <taxon>Actinomycetota</taxon>
        <taxon>Actinomycetes</taxon>
        <taxon>Propionibacteriales</taxon>
        <taxon>Propionibacteriaceae</taxon>
        <taxon>Acidipropionibacterium</taxon>
    </lineage>
</organism>
<evidence type="ECO:0000313" key="10">
    <source>
        <dbReference type="Proteomes" id="UP000075221"/>
    </source>
</evidence>
<feature type="transmembrane region" description="Helical" evidence="6">
    <location>
        <begin position="439"/>
        <end position="461"/>
    </location>
</feature>